<dbReference type="PANTHER" id="PTHR30055:SF175">
    <property type="entry name" value="HTH-TYPE TRANSCRIPTIONAL REPRESSOR KSTR2"/>
    <property type="match status" value="1"/>
</dbReference>
<dbReference type="GO" id="GO:0003700">
    <property type="term" value="F:DNA-binding transcription factor activity"/>
    <property type="evidence" value="ECO:0007669"/>
    <property type="project" value="TreeGrafter"/>
</dbReference>
<sequence>MSTDESSAYDEKLESILRAAARIFAEKGYHQASIRDIARATGVSLSGLYYYFNSKEELLFLIQDHAFGTLLNNLERLLQGEEQPHRRLRLLMENHLRYFIANTAEMKVLSHEAEALTGDFRRRVNAKKRRLTEIALDILREIRPGGDVDLRVATFAMFGMMNWLYNWHRADRDVPLDKIVDDMYRIFLEGFQPAGAKVPALAREATPGESRPSIWRSGADE</sequence>
<feature type="region of interest" description="Disordered" evidence="6">
    <location>
        <begin position="202"/>
        <end position="221"/>
    </location>
</feature>
<dbReference type="SUPFAM" id="SSF46689">
    <property type="entry name" value="Homeodomain-like"/>
    <property type="match status" value="1"/>
</dbReference>
<accession>A0A6J4MFK5</accession>
<dbReference type="AlphaFoldDB" id="A0A6J4MFK5"/>
<dbReference type="GO" id="GO:0000976">
    <property type="term" value="F:transcription cis-regulatory region binding"/>
    <property type="evidence" value="ECO:0007669"/>
    <property type="project" value="TreeGrafter"/>
</dbReference>
<protein>
    <recommendedName>
        <fullName evidence="7">HTH tetR-type domain-containing protein</fullName>
    </recommendedName>
</protein>
<dbReference type="PRINTS" id="PR00455">
    <property type="entry name" value="HTHTETR"/>
</dbReference>
<dbReference type="InterPro" id="IPR036271">
    <property type="entry name" value="Tet_transcr_reg_TetR-rel_C_sf"/>
</dbReference>
<feature type="DNA-binding region" description="H-T-H motif" evidence="5">
    <location>
        <begin position="33"/>
        <end position="52"/>
    </location>
</feature>
<name>A0A6J4MFK5_9BACT</name>
<organism evidence="8">
    <name type="scientific">uncultured Gemmatimonadota bacterium</name>
    <dbReference type="NCBI Taxonomy" id="203437"/>
    <lineage>
        <taxon>Bacteria</taxon>
        <taxon>Pseudomonadati</taxon>
        <taxon>Gemmatimonadota</taxon>
        <taxon>environmental samples</taxon>
    </lineage>
</organism>
<dbReference type="InterPro" id="IPR041490">
    <property type="entry name" value="KstR2_TetR_C"/>
</dbReference>
<evidence type="ECO:0000256" key="6">
    <source>
        <dbReference type="SAM" id="MobiDB-lite"/>
    </source>
</evidence>
<dbReference type="Gene3D" id="1.10.10.60">
    <property type="entry name" value="Homeodomain-like"/>
    <property type="match status" value="1"/>
</dbReference>
<dbReference type="Pfam" id="PF17932">
    <property type="entry name" value="TetR_C_24"/>
    <property type="match status" value="1"/>
</dbReference>
<keyword evidence="2" id="KW-0805">Transcription regulation</keyword>
<evidence type="ECO:0000256" key="2">
    <source>
        <dbReference type="ARBA" id="ARBA00023015"/>
    </source>
</evidence>
<dbReference type="PANTHER" id="PTHR30055">
    <property type="entry name" value="HTH-TYPE TRANSCRIPTIONAL REGULATOR RUTR"/>
    <property type="match status" value="1"/>
</dbReference>
<dbReference type="EMBL" id="CADCTV010000751">
    <property type="protein sequence ID" value="CAA9358701.1"/>
    <property type="molecule type" value="Genomic_DNA"/>
</dbReference>
<evidence type="ECO:0000256" key="5">
    <source>
        <dbReference type="PROSITE-ProRule" id="PRU00335"/>
    </source>
</evidence>
<dbReference type="InterPro" id="IPR001647">
    <property type="entry name" value="HTH_TetR"/>
</dbReference>
<evidence type="ECO:0000313" key="8">
    <source>
        <dbReference type="EMBL" id="CAA9358701.1"/>
    </source>
</evidence>
<dbReference type="PROSITE" id="PS50977">
    <property type="entry name" value="HTH_TETR_2"/>
    <property type="match status" value="1"/>
</dbReference>
<keyword evidence="3 5" id="KW-0238">DNA-binding</keyword>
<dbReference type="InterPro" id="IPR050109">
    <property type="entry name" value="HTH-type_TetR-like_transc_reg"/>
</dbReference>
<dbReference type="InterPro" id="IPR009057">
    <property type="entry name" value="Homeodomain-like_sf"/>
</dbReference>
<dbReference type="Pfam" id="PF00440">
    <property type="entry name" value="TetR_N"/>
    <property type="match status" value="1"/>
</dbReference>
<evidence type="ECO:0000259" key="7">
    <source>
        <dbReference type="PROSITE" id="PS50977"/>
    </source>
</evidence>
<reference evidence="8" key="1">
    <citation type="submission" date="2020-02" db="EMBL/GenBank/DDBJ databases">
        <authorList>
            <person name="Meier V. D."/>
        </authorList>
    </citation>
    <scope>NUCLEOTIDE SEQUENCE</scope>
    <source>
        <strain evidence="8">AVDCRST_MAG89</strain>
    </source>
</reference>
<keyword evidence="1" id="KW-0678">Repressor</keyword>
<dbReference type="Gene3D" id="1.10.357.10">
    <property type="entry name" value="Tetracycline Repressor, domain 2"/>
    <property type="match status" value="1"/>
</dbReference>
<gene>
    <name evidence="8" type="ORF">AVDCRST_MAG89-3601</name>
</gene>
<evidence type="ECO:0000256" key="4">
    <source>
        <dbReference type="ARBA" id="ARBA00023163"/>
    </source>
</evidence>
<proteinExistence type="predicted"/>
<evidence type="ECO:0000256" key="1">
    <source>
        <dbReference type="ARBA" id="ARBA00022491"/>
    </source>
</evidence>
<dbReference type="SUPFAM" id="SSF48498">
    <property type="entry name" value="Tetracyclin repressor-like, C-terminal domain"/>
    <property type="match status" value="1"/>
</dbReference>
<evidence type="ECO:0000256" key="3">
    <source>
        <dbReference type="ARBA" id="ARBA00023125"/>
    </source>
</evidence>
<keyword evidence="4" id="KW-0804">Transcription</keyword>
<feature type="domain" description="HTH tetR-type" evidence="7">
    <location>
        <begin position="10"/>
        <end position="70"/>
    </location>
</feature>